<reference evidence="1" key="1">
    <citation type="journal article" date="2018" name="Genome Biol.">
        <title>SKESA: strategic k-mer extension for scrupulous assemblies.</title>
        <authorList>
            <person name="Souvorov A."/>
            <person name="Agarwala R."/>
            <person name="Lipman D.J."/>
        </authorList>
    </citation>
    <scope>NUCLEOTIDE SEQUENCE</scope>
    <source>
        <strain evidence="1">EC00671</strain>
    </source>
</reference>
<sequence length="49" mass="5852">MNWPQITWIVCMSLKLAFEAFRVFIRTERLSVRAGTFLVHMAWVFFVAM</sequence>
<accession>A0A768XLL6</accession>
<organism evidence="1">
    <name type="scientific">Escherichia coli</name>
    <dbReference type="NCBI Taxonomy" id="562"/>
    <lineage>
        <taxon>Bacteria</taxon>
        <taxon>Pseudomonadati</taxon>
        <taxon>Pseudomonadota</taxon>
        <taxon>Gammaproteobacteria</taxon>
        <taxon>Enterobacterales</taxon>
        <taxon>Enterobacteriaceae</taxon>
        <taxon>Escherichia</taxon>
    </lineage>
</organism>
<dbReference type="AlphaFoldDB" id="A0A768XLL6"/>
<evidence type="ECO:0000313" key="1">
    <source>
        <dbReference type="EMBL" id="HAJ1157980.1"/>
    </source>
</evidence>
<reference evidence="1" key="2">
    <citation type="submission" date="2019-09" db="EMBL/GenBank/DDBJ databases">
        <authorList>
            <consortium name="NCBI Pathogen Detection Project"/>
        </authorList>
    </citation>
    <scope>NUCLEOTIDE SEQUENCE</scope>
    <source>
        <strain evidence="1">EC00671</strain>
    </source>
</reference>
<comment type="caution">
    <text evidence="1">The sequence shown here is derived from an EMBL/GenBank/DDBJ whole genome shotgun (WGS) entry which is preliminary data.</text>
</comment>
<proteinExistence type="predicted"/>
<dbReference type="EMBL" id="DABHBC010000131">
    <property type="protein sequence ID" value="HAJ1157980.1"/>
    <property type="molecule type" value="Genomic_DNA"/>
</dbReference>
<name>A0A768XLL6_ECOLX</name>
<protein>
    <submittedName>
        <fullName evidence="1">Lytic transglycosylase domain-containing protein</fullName>
    </submittedName>
</protein>
<gene>
    <name evidence="1" type="ORF">HL628_27055</name>
</gene>
<feature type="non-terminal residue" evidence="1">
    <location>
        <position position="49"/>
    </location>
</feature>